<reference evidence="1 2" key="1">
    <citation type="submission" date="2022-05" db="EMBL/GenBank/DDBJ databases">
        <title>Novel Pseudomonas spp. Isolated from a Rainbow Trout Aquaculture Facility.</title>
        <authorList>
            <person name="Testerman T."/>
            <person name="Graf J."/>
        </authorList>
    </citation>
    <scope>NUCLEOTIDE SEQUENCE [LARGE SCALE GENOMIC DNA]</scope>
    <source>
        <strain evidence="1 2">ID1042</strain>
    </source>
</reference>
<gene>
    <name evidence="1" type="ORF">M5G27_27705</name>
</gene>
<proteinExistence type="predicted"/>
<accession>A0A9X4C6W4</accession>
<dbReference type="EMBL" id="JAMDHA010000041">
    <property type="protein sequence ID" value="MDD1011260.1"/>
    <property type="molecule type" value="Genomic_DNA"/>
</dbReference>
<dbReference type="AlphaFoldDB" id="A0A9X4C6W4"/>
<protein>
    <submittedName>
        <fullName evidence="1">Uncharacterized protein</fullName>
    </submittedName>
</protein>
<dbReference type="RefSeq" id="WP_273878267.1">
    <property type="nucleotide sequence ID" value="NZ_JAMDHA010000041.1"/>
</dbReference>
<keyword evidence="2" id="KW-1185">Reference proteome</keyword>
<comment type="caution">
    <text evidence="1">The sequence shown here is derived from an EMBL/GenBank/DDBJ whole genome shotgun (WGS) entry which is preliminary data.</text>
</comment>
<organism evidence="1 2">
    <name type="scientific">Pseudomonas shahriarae</name>
    <dbReference type="NCBI Taxonomy" id="2745512"/>
    <lineage>
        <taxon>Bacteria</taxon>
        <taxon>Pseudomonadati</taxon>
        <taxon>Pseudomonadota</taxon>
        <taxon>Gammaproteobacteria</taxon>
        <taxon>Pseudomonadales</taxon>
        <taxon>Pseudomonadaceae</taxon>
        <taxon>Pseudomonas</taxon>
    </lineage>
</organism>
<evidence type="ECO:0000313" key="1">
    <source>
        <dbReference type="EMBL" id="MDD1011260.1"/>
    </source>
</evidence>
<sequence>MRDGLITQPDAGAAPAALTAYRKTIDRLPGDVVSLKVTHPAITETGRPQLPVARVRLISEVR</sequence>
<dbReference type="Proteomes" id="UP001148185">
    <property type="component" value="Unassembled WGS sequence"/>
</dbReference>
<evidence type="ECO:0000313" key="2">
    <source>
        <dbReference type="Proteomes" id="UP001148185"/>
    </source>
</evidence>
<name>A0A9X4C6W4_9PSED</name>